<dbReference type="Proteomes" id="UP000693946">
    <property type="component" value="Linkage Group LG17"/>
</dbReference>
<dbReference type="EMBL" id="JAGKHQ010000009">
    <property type="protein sequence ID" value="KAG7509069.1"/>
    <property type="molecule type" value="Genomic_DNA"/>
</dbReference>
<evidence type="ECO:0000313" key="3">
    <source>
        <dbReference type="Proteomes" id="UP000693946"/>
    </source>
</evidence>
<keyword evidence="3" id="KW-1185">Reference proteome</keyword>
<sequence>MKYLSIFSTHHSSLWFDQDSCAAVHQPQEGATIQQQHIQSTASTESDKRAAPQRESGGRATGREGVEEEGVALSLLCVEKDPVECSEKPSFRIRTFGETS</sequence>
<feature type="region of interest" description="Disordered" evidence="1">
    <location>
        <begin position="26"/>
        <end position="67"/>
    </location>
</feature>
<evidence type="ECO:0000256" key="1">
    <source>
        <dbReference type="SAM" id="MobiDB-lite"/>
    </source>
</evidence>
<proteinExistence type="predicted"/>
<comment type="caution">
    <text evidence="2">The sequence shown here is derived from an EMBL/GenBank/DDBJ whole genome shotgun (WGS) entry which is preliminary data.</text>
</comment>
<gene>
    <name evidence="2" type="ORF">JOB18_033277</name>
</gene>
<evidence type="ECO:0000313" key="2">
    <source>
        <dbReference type="EMBL" id="KAG7509069.1"/>
    </source>
</evidence>
<protein>
    <submittedName>
        <fullName evidence="2">Uncharacterized protein</fullName>
    </submittedName>
</protein>
<accession>A0AAV6RVW8</accession>
<reference evidence="2 3" key="1">
    <citation type="journal article" date="2021" name="Sci. Rep.">
        <title>Chromosome anchoring in Senegalese sole (Solea senegalensis) reveals sex-associated markers and genome rearrangements in flatfish.</title>
        <authorList>
            <person name="Guerrero-Cozar I."/>
            <person name="Gomez-Garrido J."/>
            <person name="Berbel C."/>
            <person name="Martinez-Blanch J.F."/>
            <person name="Alioto T."/>
            <person name="Claros M.G."/>
            <person name="Gagnaire P.A."/>
            <person name="Manchado M."/>
        </authorList>
    </citation>
    <scope>NUCLEOTIDE SEQUENCE [LARGE SCALE GENOMIC DNA]</scope>
    <source>
        <strain evidence="2">Sse05_10M</strain>
    </source>
</reference>
<dbReference type="AlphaFoldDB" id="A0AAV6RVW8"/>
<name>A0AAV6RVW8_SOLSE</name>
<feature type="compositionally biased region" description="Polar residues" evidence="1">
    <location>
        <begin position="29"/>
        <end position="44"/>
    </location>
</feature>
<organism evidence="2 3">
    <name type="scientific">Solea senegalensis</name>
    <name type="common">Senegalese sole</name>
    <dbReference type="NCBI Taxonomy" id="28829"/>
    <lineage>
        <taxon>Eukaryota</taxon>
        <taxon>Metazoa</taxon>
        <taxon>Chordata</taxon>
        <taxon>Craniata</taxon>
        <taxon>Vertebrata</taxon>
        <taxon>Euteleostomi</taxon>
        <taxon>Actinopterygii</taxon>
        <taxon>Neopterygii</taxon>
        <taxon>Teleostei</taxon>
        <taxon>Neoteleostei</taxon>
        <taxon>Acanthomorphata</taxon>
        <taxon>Carangaria</taxon>
        <taxon>Pleuronectiformes</taxon>
        <taxon>Pleuronectoidei</taxon>
        <taxon>Soleidae</taxon>
        <taxon>Solea</taxon>
    </lineage>
</organism>